<dbReference type="EMBL" id="PCWA01000037">
    <property type="protein sequence ID" value="PIQ89484.1"/>
    <property type="molecule type" value="Genomic_DNA"/>
</dbReference>
<sequence length="403" mass="46282">MQIKNFKKEENSELSRVAASVIWEDNNQPNRDIYFETTNKFKNDLSANPNAFLTGCILPAMYLKEKRIKIEGAISQALYNGLLRNMQLLRRWYGWKYKPVKIEARIAKNDNSKTKQNKKVGLFFSGGIDSLFSLRSNRLNFALNHPYSISDCLIIYGFDIFHDPSAENKTHVFERAVKNASDIANDACINLIPIATNIRHLYSYTKFWTKWFHGAALSSVAHCFSSRIGIMNIASTDSIMNLQPWGSHPRLDKNYSSEGLRIVHDKLASRIEKIKMLADWDIALQKLRVCTQNHDELLNCGKCIKCIKTMVMLLAIGKLRYATAFPRRNITVEELKMAFRHQSQIDFNVNYLSLAELLENEGQHELAMAIRKDAGFKGTLRRLDQQYLGNNLAKLYSLFLKSP</sequence>
<proteinExistence type="predicted"/>
<organism evidence="1 2">
    <name type="scientific">Candidatus Ghiorseimicrobium undicola</name>
    <dbReference type="NCBI Taxonomy" id="1974746"/>
    <lineage>
        <taxon>Bacteria</taxon>
        <taxon>Pseudomonadati</taxon>
        <taxon>Candidatus Omnitrophota</taxon>
        <taxon>Candidatus Ghiorseimicrobium</taxon>
    </lineage>
</organism>
<dbReference type="AlphaFoldDB" id="A0A2H0M0N6"/>
<dbReference type="Proteomes" id="UP000229641">
    <property type="component" value="Unassembled WGS sequence"/>
</dbReference>
<evidence type="ECO:0000313" key="2">
    <source>
        <dbReference type="Proteomes" id="UP000229641"/>
    </source>
</evidence>
<protein>
    <submittedName>
        <fullName evidence="1">Uncharacterized protein</fullName>
    </submittedName>
</protein>
<accession>A0A2H0M0N6</accession>
<comment type="caution">
    <text evidence="1">The sequence shown here is derived from an EMBL/GenBank/DDBJ whole genome shotgun (WGS) entry which is preliminary data.</text>
</comment>
<gene>
    <name evidence="1" type="ORF">COV72_02965</name>
</gene>
<reference evidence="1 2" key="1">
    <citation type="submission" date="2017-09" db="EMBL/GenBank/DDBJ databases">
        <title>Depth-based differentiation of microbial function through sediment-hosted aquifers and enrichment of novel symbionts in the deep terrestrial subsurface.</title>
        <authorList>
            <person name="Probst A.J."/>
            <person name="Ladd B."/>
            <person name="Jarett J.K."/>
            <person name="Geller-Mcgrath D.E."/>
            <person name="Sieber C.M."/>
            <person name="Emerson J.B."/>
            <person name="Anantharaman K."/>
            <person name="Thomas B.C."/>
            <person name="Malmstrom R."/>
            <person name="Stieglmeier M."/>
            <person name="Klingl A."/>
            <person name="Woyke T."/>
            <person name="Ryan C.M."/>
            <person name="Banfield J.F."/>
        </authorList>
    </citation>
    <scope>NUCLEOTIDE SEQUENCE [LARGE SCALE GENOMIC DNA]</scope>
    <source>
        <strain evidence="1">CG11_big_fil_rev_8_21_14_0_20_42_13</strain>
    </source>
</reference>
<name>A0A2H0M0N6_9BACT</name>
<evidence type="ECO:0000313" key="1">
    <source>
        <dbReference type="EMBL" id="PIQ89484.1"/>
    </source>
</evidence>